<reference evidence="1 2" key="1">
    <citation type="submission" date="2024-02" db="EMBL/GenBank/DDBJ databases">
        <authorList>
            <person name="Vignale AGUSTIN F."/>
            <person name="Sosa J E."/>
            <person name="Modenutti C."/>
        </authorList>
    </citation>
    <scope>NUCLEOTIDE SEQUENCE [LARGE SCALE GENOMIC DNA]</scope>
</reference>
<gene>
    <name evidence="1" type="ORF">ILEXP_LOCUS30263</name>
</gene>
<protein>
    <submittedName>
        <fullName evidence="1">Uncharacterized protein</fullName>
    </submittedName>
</protein>
<organism evidence="1 2">
    <name type="scientific">Ilex paraguariensis</name>
    <name type="common">yerba mate</name>
    <dbReference type="NCBI Taxonomy" id="185542"/>
    <lineage>
        <taxon>Eukaryota</taxon>
        <taxon>Viridiplantae</taxon>
        <taxon>Streptophyta</taxon>
        <taxon>Embryophyta</taxon>
        <taxon>Tracheophyta</taxon>
        <taxon>Spermatophyta</taxon>
        <taxon>Magnoliopsida</taxon>
        <taxon>eudicotyledons</taxon>
        <taxon>Gunneridae</taxon>
        <taxon>Pentapetalae</taxon>
        <taxon>asterids</taxon>
        <taxon>campanulids</taxon>
        <taxon>Aquifoliales</taxon>
        <taxon>Aquifoliaceae</taxon>
        <taxon>Ilex</taxon>
    </lineage>
</organism>
<accession>A0ABC8SWP5</accession>
<name>A0ABC8SWP5_9AQUA</name>
<sequence length="78" mass="8589">MEFKQKDVISSLLKQRHRNSKVQKLCDRSSVASTPQSLKLADIQAQKPADIQAQKPAKAIRIDVLRAGGYTGSEHGSE</sequence>
<comment type="caution">
    <text evidence="1">The sequence shown here is derived from an EMBL/GenBank/DDBJ whole genome shotgun (WGS) entry which is preliminary data.</text>
</comment>
<proteinExistence type="predicted"/>
<dbReference type="AlphaFoldDB" id="A0ABC8SWP5"/>
<dbReference type="EMBL" id="CAUOFW020003689">
    <property type="protein sequence ID" value="CAK9161462.1"/>
    <property type="molecule type" value="Genomic_DNA"/>
</dbReference>
<evidence type="ECO:0000313" key="1">
    <source>
        <dbReference type="EMBL" id="CAK9161462.1"/>
    </source>
</evidence>
<dbReference type="Proteomes" id="UP001642360">
    <property type="component" value="Unassembled WGS sequence"/>
</dbReference>
<keyword evidence="2" id="KW-1185">Reference proteome</keyword>
<evidence type="ECO:0000313" key="2">
    <source>
        <dbReference type="Proteomes" id="UP001642360"/>
    </source>
</evidence>